<evidence type="ECO:0000256" key="1">
    <source>
        <dbReference type="ARBA" id="ARBA00022598"/>
    </source>
</evidence>
<evidence type="ECO:0000259" key="3">
    <source>
        <dbReference type="Pfam" id="PF13193"/>
    </source>
</evidence>
<dbReference type="Proteomes" id="UP001500037">
    <property type="component" value="Unassembled WGS sequence"/>
</dbReference>
<organism evidence="4 5">
    <name type="scientific">Kitasatospora nipponensis</name>
    <dbReference type="NCBI Taxonomy" id="258049"/>
    <lineage>
        <taxon>Bacteria</taxon>
        <taxon>Bacillati</taxon>
        <taxon>Actinomycetota</taxon>
        <taxon>Actinomycetes</taxon>
        <taxon>Kitasatosporales</taxon>
        <taxon>Streptomycetaceae</taxon>
        <taxon>Kitasatospora</taxon>
    </lineage>
</organism>
<reference evidence="4 5" key="1">
    <citation type="journal article" date="2019" name="Int. J. Syst. Evol. Microbiol.">
        <title>The Global Catalogue of Microorganisms (GCM) 10K type strain sequencing project: providing services to taxonomists for standard genome sequencing and annotation.</title>
        <authorList>
            <consortium name="The Broad Institute Genomics Platform"/>
            <consortium name="The Broad Institute Genome Sequencing Center for Infectious Disease"/>
            <person name="Wu L."/>
            <person name="Ma J."/>
        </authorList>
    </citation>
    <scope>NUCLEOTIDE SEQUENCE [LARGE SCALE GENOMIC DNA]</scope>
    <source>
        <strain evidence="4 5">JCM 13004</strain>
    </source>
</reference>
<dbReference type="Pfam" id="PF13279">
    <property type="entry name" value="4HBT_2"/>
    <property type="match status" value="1"/>
</dbReference>
<protein>
    <submittedName>
        <fullName evidence="4">AMP-binding protein</fullName>
    </submittedName>
</protein>
<comment type="caution">
    <text evidence="4">The sequence shown here is derived from an EMBL/GenBank/DDBJ whole genome shotgun (WGS) entry which is preliminary data.</text>
</comment>
<sequence length="697" mass="74644">MELTPSAHVDTFCRDNLPPFDQWPELLFELPELAYPARLNCAQVLLDETIAKLGADRRCLVTPTEEWSYGELRDRVDRIAHLLTVDLGLATGNRVLLRGPNSPWLVACWLAVLKAGGVVVTTMPMLRAAELSEVHAISSPVLALCDHRFLDELRGADTPGLTVVAYGGTGPQDLTTRCAPGTPGSSGGDDAGAGDPVAFSAVPTAADDVALIAFTSGTTGRPKATLHFHRDVLANADTFSRHLLRPTPEDLFAGTPPLAFTFGLGGLVVFPLRVGAGSLLLEQAAPQQLAEQVAAHGVTVLFTAPTAYRAILAAGLADRLVGLRRCVSAGEHLPATVWEAFHAATGLRLIDGIGATELLHVFISAADGDIRPGATGRPVPGYRAAILDEQGEPVPDGTPGLLAVKGPTGCRYLADPRQLSYVRDGWNLTGDTYVRDQDGYFWYQARSDDMIVSAGYNIAGPEVEQVLADHPDIVDCAVVAAPDEERGSIAKAFVVLREGAAEGPETVRSLQEFVKRAIAPYKYPRAVEFVPALPRTATGKLNRAELRRRAHADAPVAPPAELPSVAVERRVEWSDTDAAGHYHFSSVQRWAEAAEAVLLRRLGLSALFGSIPRVHFEADYHERLWFGDLVRIELRVAKVGTSSLHYAFDVAGPHGPAASGRMSVVHAATDAKGSAPWPEQVRRALVESGPQPPESYA</sequence>
<dbReference type="InterPro" id="IPR000873">
    <property type="entry name" value="AMP-dep_synth/lig_dom"/>
</dbReference>
<dbReference type="EMBL" id="BAAALF010000142">
    <property type="protein sequence ID" value="GAA1260932.1"/>
    <property type="molecule type" value="Genomic_DNA"/>
</dbReference>
<gene>
    <name evidence="4" type="ORF">GCM10009665_58520</name>
</gene>
<dbReference type="Gene3D" id="3.40.50.12780">
    <property type="entry name" value="N-terminal domain of ligase-like"/>
    <property type="match status" value="1"/>
</dbReference>
<dbReference type="CDD" id="cd00586">
    <property type="entry name" value="4HBT"/>
    <property type="match status" value="1"/>
</dbReference>
<evidence type="ECO:0000259" key="2">
    <source>
        <dbReference type="Pfam" id="PF00501"/>
    </source>
</evidence>
<dbReference type="InterPro" id="IPR042099">
    <property type="entry name" value="ANL_N_sf"/>
</dbReference>
<dbReference type="InterPro" id="IPR025110">
    <property type="entry name" value="AMP-bd_C"/>
</dbReference>
<dbReference type="Gene3D" id="3.30.300.30">
    <property type="match status" value="1"/>
</dbReference>
<evidence type="ECO:0000313" key="4">
    <source>
        <dbReference type="EMBL" id="GAA1260932.1"/>
    </source>
</evidence>
<keyword evidence="5" id="KW-1185">Reference proteome</keyword>
<dbReference type="Pfam" id="PF13193">
    <property type="entry name" value="AMP-binding_C"/>
    <property type="match status" value="1"/>
</dbReference>
<dbReference type="SUPFAM" id="SSF54637">
    <property type="entry name" value="Thioesterase/thiol ester dehydrase-isomerase"/>
    <property type="match status" value="1"/>
</dbReference>
<dbReference type="PANTHER" id="PTHR43352">
    <property type="entry name" value="ACETYL-COA SYNTHETASE"/>
    <property type="match status" value="1"/>
</dbReference>
<name>A0ABN1WU94_9ACTN</name>
<evidence type="ECO:0000313" key="5">
    <source>
        <dbReference type="Proteomes" id="UP001500037"/>
    </source>
</evidence>
<dbReference type="PANTHER" id="PTHR43352:SF1">
    <property type="entry name" value="ANTHRANILATE--COA LIGASE"/>
    <property type="match status" value="1"/>
</dbReference>
<dbReference type="SUPFAM" id="SSF56801">
    <property type="entry name" value="Acetyl-CoA synthetase-like"/>
    <property type="match status" value="1"/>
</dbReference>
<proteinExistence type="predicted"/>
<dbReference type="InterPro" id="IPR029069">
    <property type="entry name" value="HotDog_dom_sf"/>
</dbReference>
<keyword evidence="1" id="KW-0436">Ligase</keyword>
<feature type="domain" description="AMP-dependent synthetase/ligase" evidence="2">
    <location>
        <begin position="50"/>
        <end position="408"/>
    </location>
</feature>
<feature type="domain" description="AMP-binding enzyme C-terminal" evidence="3">
    <location>
        <begin position="462"/>
        <end position="540"/>
    </location>
</feature>
<dbReference type="Gene3D" id="3.10.129.10">
    <property type="entry name" value="Hotdog Thioesterase"/>
    <property type="match status" value="1"/>
</dbReference>
<dbReference type="PROSITE" id="PS00455">
    <property type="entry name" value="AMP_BINDING"/>
    <property type="match status" value="1"/>
</dbReference>
<dbReference type="Pfam" id="PF00501">
    <property type="entry name" value="AMP-binding"/>
    <property type="match status" value="1"/>
</dbReference>
<accession>A0ABN1WU94</accession>
<dbReference type="InterPro" id="IPR020845">
    <property type="entry name" value="AMP-binding_CS"/>
</dbReference>
<dbReference type="InterPro" id="IPR045851">
    <property type="entry name" value="AMP-bd_C_sf"/>
</dbReference>